<accession>F2UPV7</accession>
<dbReference type="GO" id="GO:0044615">
    <property type="term" value="C:nuclear pore nuclear basket"/>
    <property type="evidence" value="ECO:0007669"/>
    <property type="project" value="TreeGrafter"/>
</dbReference>
<dbReference type="STRING" id="946362.F2UPV7"/>
<dbReference type="PANTHER" id="PTHR21527">
    <property type="entry name" value="NUCLEOPORIN NUP35"/>
    <property type="match status" value="1"/>
</dbReference>
<keyword evidence="7 9" id="KW-0906">Nuclear pore complex</keyword>
<protein>
    <recommendedName>
        <fullName evidence="11">RRM Nup35-type domain-containing protein</fullName>
    </recommendedName>
</protein>
<comment type="subcellular location">
    <subcellularLocation>
        <location evidence="1">Nucleus</location>
        <location evidence="1">Nuclear pore complex</location>
    </subcellularLocation>
</comment>
<keyword evidence="6" id="KW-0811">Translocation</keyword>
<evidence type="ECO:0000256" key="6">
    <source>
        <dbReference type="ARBA" id="ARBA00023010"/>
    </source>
</evidence>
<evidence type="ECO:0000256" key="4">
    <source>
        <dbReference type="ARBA" id="ARBA00022816"/>
    </source>
</evidence>
<evidence type="ECO:0000256" key="8">
    <source>
        <dbReference type="ARBA" id="ARBA00023242"/>
    </source>
</evidence>
<dbReference type="AlphaFoldDB" id="F2UPV7"/>
<keyword evidence="13" id="KW-1185">Reference proteome</keyword>
<evidence type="ECO:0000256" key="7">
    <source>
        <dbReference type="ARBA" id="ARBA00023132"/>
    </source>
</evidence>
<dbReference type="SUPFAM" id="SSF54928">
    <property type="entry name" value="RNA-binding domain, RBD"/>
    <property type="match status" value="1"/>
</dbReference>
<dbReference type="InterPro" id="IPR007846">
    <property type="entry name" value="RRM_NUP35_dom"/>
</dbReference>
<dbReference type="GO" id="GO:0005543">
    <property type="term" value="F:phospholipid binding"/>
    <property type="evidence" value="ECO:0007669"/>
    <property type="project" value="TreeGrafter"/>
</dbReference>
<feature type="domain" description="RRM Nup35-type" evidence="11">
    <location>
        <begin position="318"/>
        <end position="397"/>
    </location>
</feature>
<dbReference type="InterPro" id="IPR012677">
    <property type="entry name" value="Nucleotide-bd_a/b_plait_sf"/>
</dbReference>
<evidence type="ECO:0000256" key="9">
    <source>
        <dbReference type="PROSITE-ProRule" id="PRU00804"/>
    </source>
</evidence>
<dbReference type="EMBL" id="GL832987">
    <property type="protein sequence ID" value="EGD79662.1"/>
    <property type="molecule type" value="Genomic_DNA"/>
</dbReference>
<feature type="compositionally biased region" description="Low complexity" evidence="10">
    <location>
        <begin position="249"/>
        <end position="273"/>
    </location>
</feature>
<dbReference type="OrthoDB" id="3365060at2759"/>
<keyword evidence="8 9" id="KW-0539">Nucleus</keyword>
<feature type="compositionally biased region" description="Low complexity" evidence="10">
    <location>
        <begin position="424"/>
        <end position="441"/>
    </location>
</feature>
<keyword evidence="3 9" id="KW-0813">Transport</keyword>
<evidence type="ECO:0000259" key="11">
    <source>
        <dbReference type="PROSITE" id="PS51472"/>
    </source>
</evidence>
<dbReference type="InParanoid" id="F2UPV7"/>
<feature type="region of interest" description="Disordered" evidence="10">
    <location>
        <begin position="422"/>
        <end position="441"/>
    </location>
</feature>
<dbReference type="PANTHER" id="PTHR21527:SF6">
    <property type="entry name" value="NUCLEOPORIN NUP35"/>
    <property type="match status" value="1"/>
</dbReference>
<feature type="compositionally biased region" description="Low complexity" evidence="10">
    <location>
        <begin position="91"/>
        <end position="113"/>
    </location>
</feature>
<dbReference type="GO" id="GO:0051028">
    <property type="term" value="P:mRNA transport"/>
    <property type="evidence" value="ECO:0007669"/>
    <property type="project" value="UniProtKB-UniRule"/>
</dbReference>
<dbReference type="GO" id="GO:0003676">
    <property type="term" value="F:nucleic acid binding"/>
    <property type="evidence" value="ECO:0007669"/>
    <property type="project" value="InterPro"/>
</dbReference>
<dbReference type="Pfam" id="PF05172">
    <property type="entry name" value="RRM_Nup35"/>
    <property type="match status" value="1"/>
</dbReference>
<evidence type="ECO:0000313" key="12">
    <source>
        <dbReference type="EMBL" id="EGD79662.1"/>
    </source>
</evidence>
<dbReference type="KEGG" id="sre:PTSG_10512"/>
<evidence type="ECO:0000256" key="10">
    <source>
        <dbReference type="SAM" id="MobiDB-lite"/>
    </source>
</evidence>
<organism evidence="13">
    <name type="scientific">Salpingoeca rosetta (strain ATCC 50818 / BSB-021)</name>
    <dbReference type="NCBI Taxonomy" id="946362"/>
    <lineage>
        <taxon>Eukaryota</taxon>
        <taxon>Choanoflagellata</taxon>
        <taxon>Craspedida</taxon>
        <taxon>Salpingoecidae</taxon>
        <taxon>Salpingoeca</taxon>
    </lineage>
</organism>
<dbReference type="FunFam" id="3.30.70.330:FF:000095">
    <property type="entry name" value="Putative Nucleoporin NUP53"/>
    <property type="match status" value="1"/>
</dbReference>
<feature type="region of interest" description="Disordered" evidence="10">
    <location>
        <begin position="1"/>
        <end position="317"/>
    </location>
</feature>
<keyword evidence="4 9" id="KW-0509">mRNA transport</keyword>
<feature type="compositionally biased region" description="Low complexity" evidence="10">
    <location>
        <begin position="136"/>
        <end position="154"/>
    </location>
</feature>
<dbReference type="eggNOG" id="KOG4285">
    <property type="taxonomic scope" value="Eukaryota"/>
</dbReference>
<dbReference type="InterPro" id="IPR035979">
    <property type="entry name" value="RBD_domain_sf"/>
</dbReference>
<proteinExistence type="inferred from homology"/>
<dbReference type="PROSITE" id="PS51472">
    <property type="entry name" value="RRM_NUP35"/>
    <property type="match status" value="1"/>
</dbReference>
<dbReference type="RefSeq" id="XP_004988890.1">
    <property type="nucleotide sequence ID" value="XM_004988833.1"/>
</dbReference>
<dbReference type="GO" id="GO:0044613">
    <property type="term" value="C:nuclear pore central transport channel"/>
    <property type="evidence" value="ECO:0007669"/>
    <property type="project" value="TreeGrafter"/>
</dbReference>
<evidence type="ECO:0000313" key="13">
    <source>
        <dbReference type="Proteomes" id="UP000007799"/>
    </source>
</evidence>
<feature type="compositionally biased region" description="Polar residues" evidence="10">
    <location>
        <begin position="238"/>
        <end position="248"/>
    </location>
</feature>
<dbReference type="CDD" id="cd12441">
    <property type="entry name" value="RRM_Nup53_like"/>
    <property type="match status" value="1"/>
</dbReference>
<name>F2UPV7_SALR5</name>
<keyword evidence="5" id="KW-0653">Protein transport</keyword>
<dbReference type="GO" id="GO:0006999">
    <property type="term" value="P:nuclear pore organization"/>
    <property type="evidence" value="ECO:0007669"/>
    <property type="project" value="TreeGrafter"/>
</dbReference>
<feature type="compositionally biased region" description="Low complexity" evidence="10">
    <location>
        <begin position="14"/>
        <end position="26"/>
    </location>
</feature>
<evidence type="ECO:0000256" key="2">
    <source>
        <dbReference type="ARBA" id="ARBA00009454"/>
    </source>
</evidence>
<dbReference type="Gene3D" id="3.30.70.330">
    <property type="match status" value="1"/>
</dbReference>
<evidence type="ECO:0000256" key="1">
    <source>
        <dbReference type="ARBA" id="ARBA00004567"/>
    </source>
</evidence>
<reference evidence="12" key="1">
    <citation type="submission" date="2009-08" db="EMBL/GenBank/DDBJ databases">
        <title>Annotation of Salpingoeca rosetta.</title>
        <authorList>
            <consortium name="The Broad Institute Genome Sequencing Platform"/>
            <person name="Russ C."/>
            <person name="Cuomo C."/>
            <person name="Burger G."/>
            <person name="Gray M.W."/>
            <person name="Holland P.W.H."/>
            <person name="King N."/>
            <person name="Lang F.B.F."/>
            <person name="Roger A.J."/>
            <person name="Ruiz-Trillo I."/>
            <person name="Young S.K."/>
            <person name="Zeng Q."/>
            <person name="Gargeya S."/>
            <person name="Alvarado L."/>
            <person name="Berlin A."/>
            <person name="Chapman S.B."/>
            <person name="Chen Z."/>
            <person name="Freedman E."/>
            <person name="Gellesch M."/>
            <person name="Goldberg J."/>
            <person name="Griggs A."/>
            <person name="Gujja S."/>
            <person name="Heilman E."/>
            <person name="Heiman D."/>
            <person name="Howarth C."/>
            <person name="Mehta T."/>
            <person name="Neiman D."/>
            <person name="Pearson M."/>
            <person name="Roberts A."/>
            <person name="Saif S."/>
            <person name="Shea T."/>
            <person name="Shenoy N."/>
            <person name="Sisk P."/>
            <person name="Stolte C."/>
            <person name="Sykes S."/>
            <person name="White J."/>
            <person name="Yandava C."/>
            <person name="Haas B."/>
            <person name="Nusbaum C."/>
            <person name="Birren B."/>
        </authorList>
    </citation>
    <scope>NUCLEOTIDE SEQUENCE [LARGE SCALE GENOMIC DNA]</scope>
    <source>
        <strain evidence="12">ATCC 50818</strain>
    </source>
</reference>
<gene>
    <name evidence="12" type="ORF">PTSG_10512</name>
</gene>
<dbReference type="GeneID" id="16069432"/>
<feature type="compositionally biased region" description="Polar residues" evidence="10">
    <location>
        <begin position="38"/>
        <end position="59"/>
    </location>
</feature>
<dbReference type="GO" id="GO:0017056">
    <property type="term" value="F:structural constituent of nuclear pore"/>
    <property type="evidence" value="ECO:0007669"/>
    <property type="project" value="TreeGrafter"/>
</dbReference>
<sequence>MASFDRKFRRGQVPASPASSTSFAATMGSPQRGGLGMHQQQEQNQSMYGQGAGLSSPQQPHHDTGMFDGPMSYQQRRDEPRSTNFLLRPKQQQQQQQRQQQQQQQYQHEQQQQHLSASQRPMFGGDSGSLFSPHPSSMGQSDTDGGSSGGYHYQQNHHHQQQQQQGFDQHHSSMFSTSYAGAYGQQQQQQQQQNRPLRPSGLRNEQGLGMMGNGGAVTRTKTSSHVDPPISGLHDTESPVSATPSMQLPTTATAIPPQPSSSSASSSLPPSSTGVHSTSVFGTADAMAPHDSPLSRVPTHVHAGPHTPARSTHHARAGGGDTCVTVFGFTPEHAGHVLSELGSCGTIVRKQHGAGNWIHIQFSSRIEAQRALSRSGHVLHGRVMIGVIPCTDDDFLSGAGQTTPTTPGVLGTPMHKKTPRILGTKKSTAPGTPGGPTTATVSPSRSYIGALGDFLWSW</sequence>
<dbReference type="GO" id="GO:0006607">
    <property type="term" value="P:NLS-bearing protein import into nucleus"/>
    <property type="evidence" value="ECO:0007669"/>
    <property type="project" value="TreeGrafter"/>
</dbReference>
<evidence type="ECO:0000256" key="3">
    <source>
        <dbReference type="ARBA" id="ARBA00022448"/>
    </source>
</evidence>
<dbReference type="Proteomes" id="UP000007799">
    <property type="component" value="Unassembled WGS sequence"/>
</dbReference>
<comment type="similarity">
    <text evidence="2">Belongs to the Nup35 family.</text>
</comment>
<evidence type="ECO:0000256" key="5">
    <source>
        <dbReference type="ARBA" id="ARBA00022927"/>
    </source>
</evidence>